<sequence>MTDEMIEITVTPERTKPSNLSLRRNSTGVATTSNSGGKEKVLPHYLRASTSSCHDFCKYGRQHAFEEKGKNPVLIGTKPIPLKGKSPLKTFILEQRNKKRVVKPNPSPEPKSMVSEEEPQLFKWDAKILKQETSTSKKLVATAKSLVALKPKSAAVKSTSSSLTPSGKKALGPAKASVSPRPSSLNSSSGKKVLGAPKTSVSPRLSSLNPSSGKKALGPPKASVSPRPSLLNPSSRKKALGPPKASVSPKPSAERVPGLNVRKSKIPITKADTLNNQNEASKADEPKLHIDDMVREKTLYVIEPKPENKNSVLTDNEIHTNSSSSLSYTPSVSSYEEEEQEDSEYTLSEDNEITLLSENNETKNKDDLETLKAEYKKIPAMVHPKDNESTRELQFRRGKVVDLQEEDNQARRLRFRKGKVLADDQHGIDGNGKKTYSRREIDLDVTKPESETVILKHQDVQGKNTQGLFNNVIEETASKLAETRKSKVLALVGAFETVISLQDNTR</sequence>
<feature type="compositionally biased region" description="Acidic residues" evidence="1">
    <location>
        <begin position="335"/>
        <end position="352"/>
    </location>
</feature>
<dbReference type="EMBL" id="JACGCM010000455">
    <property type="protein sequence ID" value="KAF6171735.1"/>
    <property type="molecule type" value="Genomic_DNA"/>
</dbReference>
<dbReference type="OrthoDB" id="766386at2759"/>
<feature type="compositionally biased region" description="Polar residues" evidence="1">
    <location>
        <begin position="156"/>
        <end position="165"/>
    </location>
</feature>
<organism evidence="3 4">
    <name type="scientific">Kingdonia uniflora</name>
    <dbReference type="NCBI Taxonomy" id="39325"/>
    <lineage>
        <taxon>Eukaryota</taxon>
        <taxon>Viridiplantae</taxon>
        <taxon>Streptophyta</taxon>
        <taxon>Embryophyta</taxon>
        <taxon>Tracheophyta</taxon>
        <taxon>Spermatophyta</taxon>
        <taxon>Magnoliopsida</taxon>
        <taxon>Ranunculales</taxon>
        <taxon>Circaeasteraceae</taxon>
        <taxon>Kingdonia</taxon>
    </lineage>
</organism>
<dbReference type="SMART" id="SM01054">
    <property type="entry name" value="CaM_binding"/>
    <property type="match status" value="1"/>
</dbReference>
<feature type="region of interest" description="Disordered" evidence="1">
    <location>
        <begin position="95"/>
        <end position="118"/>
    </location>
</feature>
<feature type="compositionally biased region" description="Low complexity" evidence="1">
    <location>
        <begin position="322"/>
        <end position="334"/>
    </location>
</feature>
<dbReference type="Proteomes" id="UP000541444">
    <property type="component" value="Unassembled WGS sequence"/>
</dbReference>
<evidence type="ECO:0000313" key="3">
    <source>
        <dbReference type="EMBL" id="KAF6171735.1"/>
    </source>
</evidence>
<protein>
    <recommendedName>
        <fullName evidence="2">Calmodulin-binding domain-containing protein</fullName>
    </recommendedName>
</protein>
<feature type="compositionally biased region" description="Low complexity" evidence="1">
    <location>
        <begin position="223"/>
        <end position="234"/>
    </location>
</feature>
<dbReference type="PANTHER" id="PTHR33349:SF1">
    <property type="entry name" value="EMB|CAB62594.1"/>
    <property type="match status" value="1"/>
</dbReference>
<dbReference type="Pfam" id="PF07839">
    <property type="entry name" value="CaM_binding"/>
    <property type="match status" value="1"/>
</dbReference>
<feature type="region of interest" description="Disordered" evidence="1">
    <location>
        <begin position="150"/>
        <end position="366"/>
    </location>
</feature>
<dbReference type="GO" id="GO:0005516">
    <property type="term" value="F:calmodulin binding"/>
    <property type="evidence" value="ECO:0007669"/>
    <property type="project" value="InterPro"/>
</dbReference>
<feature type="region of interest" description="Disordered" evidence="1">
    <location>
        <begin position="1"/>
        <end position="40"/>
    </location>
</feature>
<proteinExistence type="predicted"/>
<dbReference type="AlphaFoldDB" id="A0A7J7NX08"/>
<keyword evidence="4" id="KW-1185">Reference proteome</keyword>
<comment type="caution">
    <text evidence="3">The sequence shown here is derived from an EMBL/GenBank/DDBJ whole genome shotgun (WGS) entry which is preliminary data.</text>
</comment>
<name>A0A7J7NX08_9MAGN</name>
<dbReference type="PANTHER" id="PTHR33349">
    <property type="entry name" value="EMB|CAB62594.1"/>
    <property type="match status" value="1"/>
</dbReference>
<accession>A0A7J7NX08</accession>
<feature type="compositionally biased region" description="Polar residues" evidence="1">
    <location>
        <begin position="199"/>
        <end position="212"/>
    </location>
</feature>
<reference evidence="3 4" key="1">
    <citation type="journal article" date="2020" name="IScience">
        <title>Genome Sequencing of the Endangered Kingdonia uniflora (Circaeasteraceae, Ranunculales) Reveals Potential Mechanisms of Evolutionary Specialization.</title>
        <authorList>
            <person name="Sun Y."/>
            <person name="Deng T."/>
            <person name="Zhang A."/>
            <person name="Moore M.J."/>
            <person name="Landis J.B."/>
            <person name="Lin N."/>
            <person name="Zhang H."/>
            <person name="Zhang X."/>
            <person name="Huang J."/>
            <person name="Zhang X."/>
            <person name="Sun H."/>
            <person name="Wang H."/>
        </authorList>
    </citation>
    <scope>NUCLEOTIDE SEQUENCE [LARGE SCALE GENOMIC DNA]</scope>
    <source>
        <strain evidence="3">TB1705</strain>
        <tissue evidence="3">Leaf</tissue>
    </source>
</reference>
<feature type="compositionally biased region" description="Basic and acidic residues" evidence="1">
    <location>
        <begin position="281"/>
        <end position="308"/>
    </location>
</feature>
<evidence type="ECO:0000256" key="1">
    <source>
        <dbReference type="SAM" id="MobiDB-lite"/>
    </source>
</evidence>
<feature type="compositionally biased region" description="Low complexity" evidence="1">
    <location>
        <begin position="242"/>
        <end position="251"/>
    </location>
</feature>
<feature type="compositionally biased region" description="Polar residues" evidence="1">
    <location>
        <begin position="17"/>
        <end position="36"/>
    </location>
</feature>
<evidence type="ECO:0000313" key="4">
    <source>
        <dbReference type="Proteomes" id="UP000541444"/>
    </source>
</evidence>
<evidence type="ECO:0000259" key="2">
    <source>
        <dbReference type="SMART" id="SM01054"/>
    </source>
</evidence>
<feature type="domain" description="Calmodulin-binding" evidence="2">
    <location>
        <begin position="389"/>
        <end position="500"/>
    </location>
</feature>
<dbReference type="InterPro" id="IPR012417">
    <property type="entry name" value="CaM-bd_dom_pln"/>
</dbReference>
<feature type="compositionally biased region" description="Low complexity" evidence="1">
    <location>
        <begin position="177"/>
        <end position="195"/>
    </location>
</feature>
<gene>
    <name evidence="3" type="ORF">GIB67_007256</name>
</gene>